<evidence type="ECO:0000313" key="1">
    <source>
        <dbReference type="EMBL" id="JAD18663.1"/>
    </source>
</evidence>
<proteinExistence type="predicted"/>
<sequence>MEQFSQWLCFEPRFSCCIIVQRS</sequence>
<name>A0A0A8Y103_ARUDO</name>
<reference evidence="1" key="1">
    <citation type="submission" date="2014-09" db="EMBL/GenBank/DDBJ databases">
        <authorList>
            <person name="Magalhaes I.L.F."/>
            <person name="Oliveira U."/>
            <person name="Santos F.R."/>
            <person name="Vidigal T.H.D.A."/>
            <person name="Brescovit A.D."/>
            <person name="Santos A.J."/>
        </authorList>
    </citation>
    <scope>NUCLEOTIDE SEQUENCE</scope>
    <source>
        <tissue evidence="1">Shoot tissue taken approximately 20 cm above the soil surface</tissue>
    </source>
</reference>
<protein>
    <submittedName>
        <fullName evidence="1">Uncharacterized protein</fullName>
    </submittedName>
</protein>
<organism evidence="1">
    <name type="scientific">Arundo donax</name>
    <name type="common">Giant reed</name>
    <name type="synonym">Donax arundinaceus</name>
    <dbReference type="NCBI Taxonomy" id="35708"/>
    <lineage>
        <taxon>Eukaryota</taxon>
        <taxon>Viridiplantae</taxon>
        <taxon>Streptophyta</taxon>
        <taxon>Embryophyta</taxon>
        <taxon>Tracheophyta</taxon>
        <taxon>Spermatophyta</taxon>
        <taxon>Magnoliopsida</taxon>
        <taxon>Liliopsida</taxon>
        <taxon>Poales</taxon>
        <taxon>Poaceae</taxon>
        <taxon>PACMAD clade</taxon>
        <taxon>Arundinoideae</taxon>
        <taxon>Arundineae</taxon>
        <taxon>Arundo</taxon>
    </lineage>
</organism>
<accession>A0A0A8Y103</accession>
<dbReference type="EMBL" id="GBRH01279232">
    <property type="protein sequence ID" value="JAD18663.1"/>
    <property type="molecule type" value="Transcribed_RNA"/>
</dbReference>
<dbReference type="AlphaFoldDB" id="A0A0A8Y103"/>
<reference evidence="1" key="2">
    <citation type="journal article" date="2015" name="Data Brief">
        <title>Shoot transcriptome of the giant reed, Arundo donax.</title>
        <authorList>
            <person name="Barrero R.A."/>
            <person name="Guerrero F.D."/>
            <person name="Moolhuijzen P."/>
            <person name="Goolsby J.A."/>
            <person name="Tidwell J."/>
            <person name="Bellgard S.E."/>
            <person name="Bellgard M.I."/>
        </authorList>
    </citation>
    <scope>NUCLEOTIDE SEQUENCE</scope>
    <source>
        <tissue evidence="1">Shoot tissue taken approximately 20 cm above the soil surface</tissue>
    </source>
</reference>